<name>A0A9Q3FBK5_9BASI</name>
<dbReference type="Proteomes" id="UP000765509">
    <property type="component" value="Unassembled WGS sequence"/>
</dbReference>
<dbReference type="EMBL" id="AVOT02038986">
    <property type="protein sequence ID" value="MBW0533961.1"/>
    <property type="molecule type" value="Genomic_DNA"/>
</dbReference>
<gene>
    <name evidence="3" type="ORF">O181_073676</name>
</gene>
<accession>A0A9Q3FBK5</accession>
<dbReference type="OrthoDB" id="2517799at2759"/>
<evidence type="ECO:0000259" key="2">
    <source>
        <dbReference type="Pfam" id="PF22936"/>
    </source>
</evidence>
<feature type="domain" description="Retrovirus-related Pol polyprotein from transposon TNT 1-94-like beta-barrel" evidence="2">
    <location>
        <begin position="54"/>
        <end position="131"/>
    </location>
</feature>
<keyword evidence="4" id="KW-1185">Reference proteome</keyword>
<dbReference type="Pfam" id="PF22936">
    <property type="entry name" value="Pol_BBD"/>
    <property type="match status" value="1"/>
</dbReference>
<evidence type="ECO:0000256" key="1">
    <source>
        <dbReference type="SAM" id="MobiDB-lite"/>
    </source>
</evidence>
<protein>
    <recommendedName>
        <fullName evidence="2">Retrovirus-related Pol polyprotein from transposon TNT 1-94-like beta-barrel domain-containing protein</fullName>
    </recommendedName>
</protein>
<evidence type="ECO:0000313" key="4">
    <source>
        <dbReference type="Proteomes" id="UP000765509"/>
    </source>
</evidence>
<dbReference type="AlphaFoldDB" id="A0A9Q3FBK5"/>
<evidence type="ECO:0000313" key="3">
    <source>
        <dbReference type="EMBL" id="MBW0533961.1"/>
    </source>
</evidence>
<feature type="region of interest" description="Disordered" evidence="1">
    <location>
        <begin position="1"/>
        <end position="29"/>
    </location>
</feature>
<feature type="compositionally biased region" description="Basic and acidic residues" evidence="1">
    <location>
        <begin position="1"/>
        <end position="10"/>
    </location>
</feature>
<reference evidence="3" key="1">
    <citation type="submission" date="2021-03" db="EMBL/GenBank/DDBJ databases">
        <title>Draft genome sequence of rust myrtle Austropuccinia psidii MF-1, a brazilian biotype.</title>
        <authorList>
            <person name="Quecine M.C."/>
            <person name="Pachon D.M.R."/>
            <person name="Bonatelli M.L."/>
            <person name="Correr F.H."/>
            <person name="Franceschini L.M."/>
            <person name="Leite T.F."/>
            <person name="Margarido G.R.A."/>
            <person name="Almeida C.A."/>
            <person name="Ferrarezi J.A."/>
            <person name="Labate C.A."/>
        </authorList>
    </citation>
    <scope>NUCLEOTIDE SEQUENCE</scope>
    <source>
        <strain evidence="3">MF-1</strain>
    </source>
</reference>
<organism evidence="3 4">
    <name type="scientific">Austropuccinia psidii MF-1</name>
    <dbReference type="NCBI Taxonomy" id="1389203"/>
    <lineage>
        <taxon>Eukaryota</taxon>
        <taxon>Fungi</taxon>
        <taxon>Dikarya</taxon>
        <taxon>Basidiomycota</taxon>
        <taxon>Pucciniomycotina</taxon>
        <taxon>Pucciniomycetes</taxon>
        <taxon>Pucciniales</taxon>
        <taxon>Sphaerophragmiaceae</taxon>
        <taxon>Austropuccinia</taxon>
    </lineage>
</organism>
<comment type="caution">
    <text evidence="3">The sequence shown here is derived from an EMBL/GenBank/DDBJ whole genome shotgun (WGS) entry which is preliminary data.</text>
</comment>
<proteinExistence type="predicted"/>
<dbReference type="InterPro" id="IPR054722">
    <property type="entry name" value="PolX-like_BBD"/>
</dbReference>
<sequence>MSTTHSKNECYAKNPHLRPPWQNNKRKNQASAHLSTAQALITRNQLDINSQELIVDCGATHHMINSPRYFTSFTQTPEINISTGDSATTLISVGTGTIVILCGNQVPTLENSLLIPRLDCNLVSLLALSHRKMVIH</sequence>